<comment type="caution">
    <text evidence="1">The sequence shown here is derived from an EMBL/GenBank/DDBJ whole genome shotgun (WGS) entry which is preliminary data.</text>
</comment>
<gene>
    <name evidence="1" type="ORF">ONZ43_g4903</name>
</gene>
<evidence type="ECO:0000313" key="2">
    <source>
        <dbReference type="Proteomes" id="UP001153334"/>
    </source>
</evidence>
<name>A0ACC2IGU9_9PEZI</name>
<protein>
    <submittedName>
        <fullName evidence="1">Uncharacterized protein</fullName>
    </submittedName>
</protein>
<proteinExistence type="predicted"/>
<organism evidence="1 2">
    <name type="scientific">Nemania bipapillata</name>
    <dbReference type="NCBI Taxonomy" id="110536"/>
    <lineage>
        <taxon>Eukaryota</taxon>
        <taxon>Fungi</taxon>
        <taxon>Dikarya</taxon>
        <taxon>Ascomycota</taxon>
        <taxon>Pezizomycotina</taxon>
        <taxon>Sordariomycetes</taxon>
        <taxon>Xylariomycetidae</taxon>
        <taxon>Xylariales</taxon>
        <taxon>Xylariaceae</taxon>
        <taxon>Nemania</taxon>
    </lineage>
</organism>
<dbReference type="Proteomes" id="UP001153334">
    <property type="component" value="Unassembled WGS sequence"/>
</dbReference>
<keyword evidence="2" id="KW-1185">Reference proteome</keyword>
<evidence type="ECO:0000313" key="1">
    <source>
        <dbReference type="EMBL" id="KAJ8114423.1"/>
    </source>
</evidence>
<sequence>MEHLALLCNNITLLDLRVPFVAEDYDGNGQFQQLGPDAFNRLVQTWLFFGLLRELFGTQLDPVSFVHEDESGLRINTERLLEHCDTWLRAVPRPDERQLANAIATDHEEPYHLPDILDDETQCTAFIYRCYLKDLASSLDFCAKLCDKLDESIQCNWDADSRKILFSVKLLAEALKTCSDHAIDLFQPLWSACCLMGHYIPEVLVPRPMTPRPGVFLETFLLVEKGWCPSRLSAISSATPAQSLYLFTGYETQDLIGTGHTGCTRDKCEVDAIADDGVEHAAGCPGHDSCRLISVPVQELIDIYKQGHIPLLSSAIDTSGHLDVRVVSSQERPSYATISHVWSDGLKNDHGNALYECQLLGVHRALGRLSRYADARPDVPTVPMKSLGLPALESVGLLVADDSPEGQTHEVFWLDVLCIPRGRTPDEYLEERRQAIGKIDWTFANAEKVLVRDRGLKDLITAGMSGLQLAAHICSSKWLSRCWTLAEGALAWDWTIQFADRTMTFCEILEMTESPLRRELIMGGHFRAASVASYNVLLQRRVQTGLLATVRLIPYERTYKSPANRQFAANWNSLLARATSWKQDRLLILGLVVKVSILDLVTLDPSLRMKAILNTLSDIPAALLFNTSPKVQGEPRNRWVPIEVGPGDWLRASLTIKTYNEGRMVGPLDGQKHVLYRLRAVDSHTFVIPSNDLSDNETEPATFHVALRDRPPTLVTGQDIVLILPYAYGNKKLLDTSCVAFVATVQLENGHACLVRWQCLADVRCVQGSELPDAIEPVQHSLFSDSARVYVECDMTDWPLTTPLSKYLSPDQNQFWIVQLFELPDHPKQLFWTIVVILVLHAGILAESVSDSSTSHMIGGYLLGFSAVGLFFLSLGIHNLSGASIPVRSWRGRSEYGGRAAFGEYKGMAQEEWAELFRSEPDRTDSSLRYNFLKQARRLPSTRRYVPKSIGSVLSARAAEWLAMTNDLLRALQFVAALIITGLGGYMFHKKPEGALSFYIVIVAPITAAWVPLAWASSQMALMGPVEPSIDKYEYT</sequence>
<dbReference type="EMBL" id="JAPESX010001411">
    <property type="protein sequence ID" value="KAJ8114423.1"/>
    <property type="molecule type" value="Genomic_DNA"/>
</dbReference>
<accession>A0ACC2IGU9</accession>
<reference evidence="1" key="1">
    <citation type="submission" date="2022-11" db="EMBL/GenBank/DDBJ databases">
        <title>Genome Sequence of Nemania bipapillata.</title>
        <authorList>
            <person name="Buettner E."/>
        </authorList>
    </citation>
    <scope>NUCLEOTIDE SEQUENCE</scope>
    <source>
        <strain evidence="1">CP14</strain>
    </source>
</reference>